<protein>
    <submittedName>
        <fullName evidence="2">Uncharacterized protein</fullName>
    </submittedName>
</protein>
<evidence type="ECO:0000313" key="3">
    <source>
        <dbReference type="Proteomes" id="UP000036987"/>
    </source>
</evidence>
<dbReference type="Proteomes" id="UP000036987">
    <property type="component" value="Unassembled WGS sequence"/>
</dbReference>
<name>A0A0K9PWY4_ZOSMR</name>
<keyword evidence="3" id="KW-1185">Reference proteome</keyword>
<comment type="caution">
    <text evidence="2">The sequence shown here is derived from an EMBL/GenBank/DDBJ whole genome shotgun (WGS) entry which is preliminary data.</text>
</comment>
<evidence type="ECO:0000313" key="2">
    <source>
        <dbReference type="EMBL" id="KMZ73516.1"/>
    </source>
</evidence>
<accession>A0A0K9PWY4</accession>
<gene>
    <name evidence="2" type="ORF">ZOSMA_147G00280</name>
</gene>
<organism evidence="2 3">
    <name type="scientific">Zostera marina</name>
    <name type="common">Eelgrass</name>
    <dbReference type="NCBI Taxonomy" id="29655"/>
    <lineage>
        <taxon>Eukaryota</taxon>
        <taxon>Viridiplantae</taxon>
        <taxon>Streptophyta</taxon>
        <taxon>Embryophyta</taxon>
        <taxon>Tracheophyta</taxon>
        <taxon>Spermatophyta</taxon>
        <taxon>Magnoliopsida</taxon>
        <taxon>Liliopsida</taxon>
        <taxon>Zosteraceae</taxon>
        <taxon>Zostera</taxon>
    </lineage>
</organism>
<sequence>MYLKIPGHDTPFCTFPIPSIYFQELQYTQIYRSTIQDSKTETWREMVSCEDAVAVLTRLVFRKTIYRIRNIRRLLIGFATMLVGAIWMSGGVEGTRLPMYGGSGERSYYYYF</sequence>
<keyword evidence="1" id="KW-1133">Transmembrane helix</keyword>
<keyword evidence="1" id="KW-0472">Membrane</keyword>
<feature type="transmembrane region" description="Helical" evidence="1">
    <location>
        <begin position="71"/>
        <end position="90"/>
    </location>
</feature>
<dbReference type="AlphaFoldDB" id="A0A0K9PWY4"/>
<evidence type="ECO:0000256" key="1">
    <source>
        <dbReference type="SAM" id="Phobius"/>
    </source>
</evidence>
<keyword evidence="1" id="KW-0812">Transmembrane</keyword>
<proteinExistence type="predicted"/>
<dbReference type="EMBL" id="LFYR01000574">
    <property type="protein sequence ID" value="KMZ73516.1"/>
    <property type="molecule type" value="Genomic_DNA"/>
</dbReference>
<reference evidence="3" key="1">
    <citation type="journal article" date="2016" name="Nature">
        <title>The genome of the seagrass Zostera marina reveals angiosperm adaptation to the sea.</title>
        <authorList>
            <person name="Olsen J.L."/>
            <person name="Rouze P."/>
            <person name="Verhelst B."/>
            <person name="Lin Y.-C."/>
            <person name="Bayer T."/>
            <person name="Collen J."/>
            <person name="Dattolo E."/>
            <person name="De Paoli E."/>
            <person name="Dittami S."/>
            <person name="Maumus F."/>
            <person name="Michel G."/>
            <person name="Kersting A."/>
            <person name="Lauritano C."/>
            <person name="Lohaus R."/>
            <person name="Toepel M."/>
            <person name="Tonon T."/>
            <person name="Vanneste K."/>
            <person name="Amirebrahimi M."/>
            <person name="Brakel J."/>
            <person name="Bostroem C."/>
            <person name="Chovatia M."/>
            <person name="Grimwood J."/>
            <person name="Jenkins J.W."/>
            <person name="Jueterbock A."/>
            <person name="Mraz A."/>
            <person name="Stam W.T."/>
            <person name="Tice H."/>
            <person name="Bornberg-Bauer E."/>
            <person name="Green P.J."/>
            <person name="Pearson G.A."/>
            <person name="Procaccini G."/>
            <person name="Duarte C.M."/>
            <person name="Schmutz J."/>
            <person name="Reusch T.B.H."/>
            <person name="Van de Peer Y."/>
        </authorList>
    </citation>
    <scope>NUCLEOTIDE SEQUENCE [LARGE SCALE GENOMIC DNA]</scope>
    <source>
        <strain evidence="3">cv. Finnish</strain>
    </source>
</reference>